<evidence type="ECO:0000313" key="3">
    <source>
        <dbReference type="Proteomes" id="UP000265520"/>
    </source>
</evidence>
<name>A0A392P9X1_9FABA</name>
<organism evidence="2 3">
    <name type="scientific">Trifolium medium</name>
    <dbReference type="NCBI Taxonomy" id="97028"/>
    <lineage>
        <taxon>Eukaryota</taxon>
        <taxon>Viridiplantae</taxon>
        <taxon>Streptophyta</taxon>
        <taxon>Embryophyta</taxon>
        <taxon>Tracheophyta</taxon>
        <taxon>Spermatophyta</taxon>
        <taxon>Magnoliopsida</taxon>
        <taxon>eudicotyledons</taxon>
        <taxon>Gunneridae</taxon>
        <taxon>Pentapetalae</taxon>
        <taxon>rosids</taxon>
        <taxon>fabids</taxon>
        <taxon>Fabales</taxon>
        <taxon>Fabaceae</taxon>
        <taxon>Papilionoideae</taxon>
        <taxon>50 kb inversion clade</taxon>
        <taxon>NPAAA clade</taxon>
        <taxon>Hologalegina</taxon>
        <taxon>IRL clade</taxon>
        <taxon>Trifolieae</taxon>
        <taxon>Trifolium</taxon>
    </lineage>
</organism>
<feature type="compositionally biased region" description="Polar residues" evidence="1">
    <location>
        <begin position="7"/>
        <end position="29"/>
    </location>
</feature>
<dbReference type="AlphaFoldDB" id="A0A392P9X1"/>
<keyword evidence="3" id="KW-1185">Reference proteome</keyword>
<dbReference type="Proteomes" id="UP000265520">
    <property type="component" value="Unassembled WGS sequence"/>
</dbReference>
<proteinExistence type="predicted"/>
<sequence>YKPPPFSTVNHRSSRQATGRRSPSLNQRRSACMYKPPSVFNRQPP</sequence>
<feature type="region of interest" description="Disordered" evidence="1">
    <location>
        <begin position="1"/>
        <end position="45"/>
    </location>
</feature>
<evidence type="ECO:0000256" key="1">
    <source>
        <dbReference type="SAM" id="MobiDB-lite"/>
    </source>
</evidence>
<dbReference type="EMBL" id="LXQA010066362">
    <property type="protein sequence ID" value="MCI07705.1"/>
    <property type="molecule type" value="Genomic_DNA"/>
</dbReference>
<reference evidence="2 3" key="1">
    <citation type="journal article" date="2018" name="Front. Plant Sci.">
        <title>Red Clover (Trifolium pratense) and Zigzag Clover (T. medium) - A Picture of Genomic Similarities and Differences.</title>
        <authorList>
            <person name="Dluhosova J."/>
            <person name="Istvanek J."/>
            <person name="Nedelnik J."/>
            <person name="Repkova J."/>
        </authorList>
    </citation>
    <scope>NUCLEOTIDE SEQUENCE [LARGE SCALE GENOMIC DNA]</scope>
    <source>
        <strain evidence="3">cv. 10/8</strain>
        <tissue evidence="2">Leaf</tissue>
    </source>
</reference>
<comment type="caution">
    <text evidence="2">The sequence shown here is derived from an EMBL/GenBank/DDBJ whole genome shotgun (WGS) entry which is preliminary data.</text>
</comment>
<accession>A0A392P9X1</accession>
<evidence type="ECO:0000313" key="2">
    <source>
        <dbReference type="EMBL" id="MCI07705.1"/>
    </source>
</evidence>
<protein>
    <submittedName>
        <fullName evidence="2">Uncharacterized protein</fullName>
    </submittedName>
</protein>
<feature type="non-terminal residue" evidence="2">
    <location>
        <position position="1"/>
    </location>
</feature>